<evidence type="ECO:0000313" key="2">
    <source>
        <dbReference type="Proteomes" id="UP000546917"/>
    </source>
</evidence>
<organism evidence="1 2">
    <name type="scientific">Ferroplasma acidiphilum</name>
    <dbReference type="NCBI Taxonomy" id="74969"/>
    <lineage>
        <taxon>Archaea</taxon>
        <taxon>Methanobacteriati</taxon>
        <taxon>Thermoplasmatota</taxon>
        <taxon>Thermoplasmata</taxon>
        <taxon>Thermoplasmatales</taxon>
        <taxon>Ferroplasmaceae</taxon>
        <taxon>Ferroplasma</taxon>
    </lineage>
</organism>
<reference evidence="1 2" key="1">
    <citation type="submission" date="2020-05" db="EMBL/GenBank/DDBJ databases">
        <authorList>
            <person name="Zhang R."/>
        </authorList>
    </citation>
    <scope>NUCLEOTIDE SEQUENCE [LARGE SCALE GENOMIC DNA]</scope>
    <source>
        <strain evidence="1 2">DSM 28986</strain>
    </source>
</reference>
<dbReference type="RefSeq" id="WP_171481779.1">
    <property type="nucleotide sequence ID" value="NZ_JABGBP010000243.1"/>
</dbReference>
<protein>
    <submittedName>
        <fullName evidence="1">Uncharacterized protein</fullName>
    </submittedName>
</protein>
<dbReference type="EMBL" id="JABGBP010000243">
    <property type="protein sequence ID" value="NOL60549.1"/>
    <property type="molecule type" value="Genomic_DNA"/>
</dbReference>
<accession>A0A7K4FQM2</accession>
<comment type="caution">
    <text evidence="1">The sequence shown here is derived from an EMBL/GenBank/DDBJ whole genome shotgun (WGS) entry which is preliminary data.</text>
</comment>
<name>A0A7K4FQM2_9ARCH</name>
<evidence type="ECO:0000313" key="1">
    <source>
        <dbReference type="EMBL" id="NOL60549.1"/>
    </source>
</evidence>
<dbReference type="Proteomes" id="UP000546917">
    <property type="component" value="Unassembled WGS sequence"/>
</dbReference>
<gene>
    <name evidence="1" type="ORF">HLB00_06850</name>
</gene>
<dbReference type="AlphaFoldDB" id="A0A7K4FQM2"/>
<proteinExistence type="predicted"/>
<sequence>MITTADIKCRKCGERFKKPRWGFKPLEYKAGMEMPGGLVALGAIIVCPKCGFEGPLKEYDPA</sequence>